<sequence>MGKEIERKFLLNREKWEQLDKPAGKHLRQGYISNDPNKTIRVRIAETQAWLTIKGITIGASRLEYEYEIPLEEAAELLDNFCESELEKIRYEIEYQGKTWEVDVFSGDNEGLIVAEIELLSEEEQFERPVWVNAEVTTDKRYYNANLITYPFKAWAD</sequence>
<dbReference type="EMBL" id="WKKH01000003">
    <property type="protein sequence ID" value="MRX74980.1"/>
    <property type="molecule type" value="Genomic_DNA"/>
</dbReference>
<dbReference type="OrthoDB" id="9805588at2"/>
<dbReference type="Proteomes" id="UP000487757">
    <property type="component" value="Unassembled WGS sequence"/>
</dbReference>
<dbReference type="SMART" id="SM01118">
    <property type="entry name" value="CYTH"/>
    <property type="match status" value="1"/>
</dbReference>
<gene>
    <name evidence="3" type="ORF">GJU39_02670</name>
</gene>
<protein>
    <submittedName>
        <fullName evidence="3">CYTH domain-containing protein</fullName>
    </submittedName>
</protein>
<evidence type="ECO:0000313" key="4">
    <source>
        <dbReference type="Proteomes" id="UP000487757"/>
    </source>
</evidence>
<dbReference type="CDD" id="cd07891">
    <property type="entry name" value="CYTH-like_CthTTM-like_1"/>
    <property type="match status" value="1"/>
</dbReference>
<dbReference type="InterPro" id="IPR012042">
    <property type="entry name" value="NeuTTM/CthTTM-like"/>
</dbReference>
<name>A0A7K0FUS1_9SPHI</name>
<dbReference type="SUPFAM" id="SSF55154">
    <property type="entry name" value="CYTH-like phosphatases"/>
    <property type="match status" value="1"/>
</dbReference>
<feature type="active site" description="Proton acceptor" evidence="1">
    <location>
        <position position="31"/>
    </location>
</feature>
<dbReference type="AlphaFoldDB" id="A0A7K0FUS1"/>
<dbReference type="RefSeq" id="WP_154279146.1">
    <property type="nucleotide sequence ID" value="NZ_JBHUJQ010000001.1"/>
</dbReference>
<dbReference type="Gene3D" id="2.40.320.10">
    <property type="entry name" value="Hypothetical Protein Pfu-838710-001"/>
    <property type="match status" value="1"/>
</dbReference>
<organism evidence="3 4">
    <name type="scientific">Pedobacter petrophilus</name>
    <dbReference type="NCBI Taxonomy" id="1908241"/>
    <lineage>
        <taxon>Bacteria</taxon>
        <taxon>Pseudomonadati</taxon>
        <taxon>Bacteroidota</taxon>
        <taxon>Sphingobacteriia</taxon>
        <taxon>Sphingobacteriales</taxon>
        <taxon>Sphingobacteriaceae</taxon>
        <taxon>Pedobacter</taxon>
    </lineage>
</organism>
<reference evidence="3 4" key="1">
    <citation type="submission" date="2019-11" db="EMBL/GenBank/DDBJ databases">
        <title>Pedobacter petrophilus genome.</title>
        <authorList>
            <person name="Feldbauer M.J."/>
            <person name="Newman J.D."/>
        </authorList>
    </citation>
    <scope>NUCLEOTIDE SEQUENCE [LARGE SCALE GENOMIC DNA]</scope>
    <source>
        <strain evidence="3 4">LMG 29686</strain>
    </source>
</reference>
<dbReference type="PANTHER" id="PTHR40114:SF1">
    <property type="entry name" value="SLR0698 PROTEIN"/>
    <property type="match status" value="1"/>
</dbReference>
<feature type="domain" description="CYTH" evidence="2">
    <location>
        <begin position="2"/>
        <end position="149"/>
    </location>
</feature>
<accession>A0A7K0FUS1</accession>
<dbReference type="PANTHER" id="PTHR40114">
    <property type="entry name" value="SLR0698 PROTEIN"/>
    <property type="match status" value="1"/>
</dbReference>
<comment type="caution">
    <text evidence="3">The sequence shown here is derived from an EMBL/GenBank/DDBJ whole genome shotgun (WGS) entry which is preliminary data.</text>
</comment>
<evidence type="ECO:0000256" key="1">
    <source>
        <dbReference type="PIRSR" id="PIRSR016487-1"/>
    </source>
</evidence>
<dbReference type="Pfam" id="PF01928">
    <property type="entry name" value="CYTH"/>
    <property type="match status" value="1"/>
</dbReference>
<dbReference type="PROSITE" id="PS51707">
    <property type="entry name" value="CYTH"/>
    <property type="match status" value="1"/>
</dbReference>
<proteinExistence type="predicted"/>
<keyword evidence="4" id="KW-1185">Reference proteome</keyword>
<dbReference type="InterPro" id="IPR023577">
    <property type="entry name" value="CYTH_domain"/>
</dbReference>
<evidence type="ECO:0000259" key="2">
    <source>
        <dbReference type="PROSITE" id="PS51707"/>
    </source>
</evidence>
<dbReference type="PIRSF" id="PIRSF016487">
    <property type="entry name" value="CYTH_UCP016487"/>
    <property type="match status" value="1"/>
</dbReference>
<dbReference type="InterPro" id="IPR033469">
    <property type="entry name" value="CYTH-like_dom_sf"/>
</dbReference>
<evidence type="ECO:0000313" key="3">
    <source>
        <dbReference type="EMBL" id="MRX74980.1"/>
    </source>
</evidence>